<evidence type="ECO:0000259" key="9">
    <source>
        <dbReference type="Pfam" id="PF20791"/>
    </source>
</evidence>
<reference evidence="10" key="1">
    <citation type="submission" date="2020-10" db="EMBL/GenBank/DDBJ databases">
        <authorList>
            <person name="Gilroy R."/>
        </authorList>
    </citation>
    <scope>NUCLEOTIDE SEQUENCE</scope>
    <source>
        <strain evidence="10">ChiSjej6B24-2974</strain>
    </source>
</reference>
<feature type="domain" description="Acyl-ACP thioesterase N-terminal hotdog" evidence="8">
    <location>
        <begin position="5"/>
        <end position="122"/>
    </location>
</feature>
<dbReference type="InterPro" id="IPR045023">
    <property type="entry name" value="FATA/B"/>
</dbReference>
<gene>
    <name evidence="10" type="ORF">IAA52_04015</name>
</gene>
<keyword evidence="7" id="KW-0275">Fatty acid biosynthesis</keyword>
<evidence type="ECO:0000259" key="8">
    <source>
        <dbReference type="Pfam" id="PF01643"/>
    </source>
</evidence>
<protein>
    <recommendedName>
        <fullName evidence="12">Acyl-ACP thioesterase</fullName>
    </recommendedName>
</protein>
<name>A0A9D0ZKD3_9FIRM</name>
<feature type="domain" description="Acyl-ACP thioesterase-like C-terminal" evidence="9">
    <location>
        <begin position="162"/>
        <end position="220"/>
    </location>
</feature>
<evidence type="ECO:0000313" key="11">
    <source>
        <dbReference type="Proteomes" id="UP000824260"/>
    </source>
</evidence>
<proteinExistence type="inferred from homology"/>
<dbReference type="InterPro" id="IPR029069">
    <property type="entry name" value="HotDog_dom_sf"/>
</dbReference>
<keyword evidence="4" id="KW-0276">Fatty acid metabolism</keyword>
<dbReference type="Pfam" id="PF20791">
    <property type="entry name" value="Acyl-ACP_TE_C"/>
    <property type="match status" value="1"/>
</dbReference>
<dbReference type="PANTHER" id="PTHR31727:SF6">
    <property type="entry name" value="OLEOYL-ACYL CARRIER PROTEIN THIOESTERASE 1, CHLOROPLASTIC"/>
    <property type="match status" value="1"/>
</dbReference>
<dbReference type="InterPro" id="IPR049427">
    <property type="entry name" value="Acyl-ACP_TE_C"/>
</dbReference>
<evidence type="ECO:0008006" key="12">
    <source>
        <dbReference type="Google" id="ProtNLM"/>
    </source>
</evidence>
<evidence type="ECO:0000256" key="5">
    <source>
        <dbReference type="ARBA" id="ARBA00022946"/>
    </source>
</evidence>
<comment type="similarity">
    <text evidence="1">Belongs to the acyl-ACP thioesterase family.</text>
</comment>
<keyword evidence="2" id="KW-0444">Lipid biosynthesis</keyword>
<dbReference type="Gene3D" id="3.10.129.10">
    <property type="entry name" value="Hotdog Thioesterase"/>
    <property type="match status" value="1"/>
</dbReference>
<dbReference type="GO" id="GO:0000036">
    <property type="term" value="F:acyl carrier activity"/>
    <property type="evidence" value="ECO:0007669"/>
    <property type="project" value="TreeGrafter"/>
</dbReference>
<sequence>MPLQKTYREETLLFSRDCDLGGLWRPSAILTAMQETAGAHSHALGCGRETLVKNGIVWVLTRCEVRMDREAHIGERLSIETFPMPLRRWFFPRYFVFRDAAGEQLGAAGTLWVLFDLEKRCMVAPGEVAKAIPDNSDLVPPLGVPGPVPRLTGAETESMRMPVYSELDVNGHVNNARYADWLCDALGVEAMRDYRVKTMRLSYAAEIRPGQEMRLRLTRDGLAYHLTGTHEGKVHFEIGGELERREHP</sequence>
<keyword evidence="6" id="KW-0443">Lipid metabolism</keyword>
<organism evidence="10 11">
    <name type="scientific">Candidatus Pullichristensenella stercorigallinarum</name>
    <dbReference type="NCBI Taxonomy" id="2840909"/>
    <lineage>
        <taxon>Bacteria</taxon>
        <taxon>Bacillati</taxon>
        <taxon>Bacillota</taxon>
        <taxon>Clostridia</taxon>
        <taxon>Candidatus Pullichristensenella</taxon>
    </lineage>
</organism>
<keyword evidence="3" id="KW-0378">Hydrolase</keyword>
<dbReference type="GO" id="GO:0016297">
    <property type="term" value="F:fatty acyl-[ACP] hydrolase activity"/>
    <property type="evidence" value="ECO:0007669"/>
    <property type="project" value="InterPro"/>
</dbReference>
<evidence type="ECO:0000256" key="1">
    <source>
        <dbReference type="ARBA" id="ARBA00006500"/>
    </source>
</evidence>
<comment type="caution">
    <text evidence="10">The sequence shown here is derived from an EMBL/GenBank/DDBJ whole genome shotgun (WGS) entry which is preliminary data.</text>
</comment>
<evidence type="ECO:0000256" key="4">
    <source>
        <dbReference type="ARBA" id="ARBA00022832"/>
    </source>
</evidence>
<reference evidence="10" key="2">
    <citation type="journal article" date="2021" name="PeerJ">
        <title>Extensive microbial diversity within the chicken gut microbiome revealed by metagenomics and culture.</title>
        <authorList>
            <person name="Gilroy R."/>
            <person name="Ravi A."/>
            <person name="Getino M."/>
            <person name="Pursley I."/>
            <person name="Horton D.L."/>
            <person name="Alikhan N.F."/>
            <person name="Baker D."/>
            <person name="Gharbi K."/>
            <person name="Hall N."/>
            <person name="Watson M."/>
            <person name="Adriaenssens E.M."/>
            <person name="Foster-Nyarko E."/>
            <person name="Jarju S."/>
            <person name="Secka A."/>
            <person name="Antonio M."/>
            <person name="Oren A."/>
            <person name="Chaudhuri R.R."/>
            <person name="La Ragione R."/>
            <person name="Hildebrand F."/>
            <person name="Pallen M.J."/>
        </authorList>
    </citation>
    <scope>NUCLEOTIDE SEQUENCE</scope>
    <source>
        <strain evidence="10">ChiSjej6B24-2974</strain>
    </source>
</reference>
<keyword evidence="5" id="KW-0809">Transit peptide</keyword>
<dbReference type="SUPFAM" id="SSF54637">
    <property type="entry name" value="Thioesterase/thiol ester dehydrase-isomerase"/>
    <property type="match status" value="2"/>
</dbReference>
<evidence type="ECO:0000256" key="2">
    <source>
        <dbReference type="ARBA" id="ARBA00022516"/>
    </source>
</evidence>
<dbReference type="Pfam" id="PF01643">
    <property type="entry name" value="Acyl-ACP_TE"/>
    <property type="match status" value="1"/>
</dbReference>
<dbReference type="EMBL" id="DVFZ01000040">
    <property type="protein sequence ID" value="HIQ82248.1"/>
    <property type="molecule type" value="Genomic_DNA"/>
</dbReference>
<evidence type="ECO:0000313" key="10">
    <source>
        <dbReference type="EMBL" id="HIQ82248.1"/>
    </source>
</evidence>
<evidence type="ECO:0000256" key="7">
    <source>
        <dbReference type="ARBA" id="ARBA00023160"/>
    </source>
</evidence>
<accession>A0A9D0ZKD3</accession>
<dbReference type="CDD" id="cd00586">
    <property type="entry name" value="4HBT"/>
    <property type="match status" value="1"/>
</dbReference>
<dbReference type="Proteomes" id="UP000824260">
    <property type="component" value="Unassembled WGS sequence"/>
</dbReference>
<evidence type="ECO:0000256" key="3">
    <source>
        <dbReference type="ARBA" id="ARBA00022801"/>
    </source>
</evidence>
<dbReference type="InterPro" id="IPR002864">
    <property type="entry name" value="Acyl-ACP_thioesterase_NHD"/>
</dbReference>
<dbReference type="PANTHER" id="PTHR31727">
    <property type="entry name" value="OLEOYL-ACYL CARRIER PROTEIN THIOESTERASE 1, CHLOROPLASTIC"/>
    <property type="match status" value="1"/>
</dbReference>
<dbReference type="AlphaFoldDB" id="A0A9D0ZKD3"/>
<evidence type="ECO:0000256" key="6">
    <source>
        <dbReference type="ARBA" id="ARBA00023098"/>
    </source>
</evidence>